<dbReference type="GeneID" id="56478063"/>
<proteinExistence type="predicted"/>
<organism evidence="2 3">
    <name type="scientific">Bordetella bronchiseptica 00-P-2796</name>
    <dbReference type="NCBI Taxonomy" id="1331199"/>
    <lineage>
        <taxon>Bacteria</taxon>
        <taxon>Pseudomonadati</taxon>
        <taxon>Pseudomonadota</taxon>
        <taxon>Betaproteobacteria</taxon>
        <taxon>Burkholderiales</taxon>
        <taxon>Alcaligenaceae</taxon>
        <taxon>Bordetella</taxon>
    </lineage>
</organism>
<protein>
    <submittedName>
        <fullName evidence="2">N-acetyltransferase YedL</fullName>
    </submittedName>
</protein>
<accession>A0ABR4RD99</accession>
<evidence type="ECO:0000313" key="2">
    <source>
        <dbReference type="EMBL" id="KCV33978.1"/>
    </source>
</evidence>
<feature type="domain" description="FecR N-terminal" evidence="1">
    <location>
        <begin position="12"/>
        <end position="54"/>
    </location>
</feature>
<gene>
    <name evidence="2" type="ORF">L490_1695</name>
</gene>
<comment type="caution">
    <text evidence="2">The sequence shown here is derived from an EMBL/GenBank/DDBJ whole genome shotgun (WGS) entry which is preliminary data.</text>
</comment>
<evidence type="ECO:0000259" key="1">
    <source>
        <dbReference type="Pfam" id="PF16220"/>
    </source>
</evidence>
<name>A0ABR4RD99_BORBO</name>
<dbReference type="InterPro" id="IPR032623">
    <property type="entry name" value="FecR_N"/>
</dbReference>
<dbReference type="Pfam" id="PF16220">
    <property type="entry name" value="DUF4880"/>
    <property type="match status" value="1"/>
</dbReference>
<reference evidence="2 3" key="1">
    <citation type="submission" date="2014-03" db="EMBL/GenBank/DDBJ databases">
        <title>Genome sequence of Bordetella bronchiseptica.</title>
        <authorList>
            <person name="Harvill E."/>
            <person name="Goodfield L.L."/>
            <person name="Ivanov Y.V."/>
            <person name="Meyer J.A."/>
            <person name="Muse S.J."/>
            <person name="Jacobs N."/>
            <person name="Bendor L."/>
            <person name="Smallridge W.E."/>
            <person name="Brinkac L.M."/>
            <person name="Sanka R."/>
            <person name="Kim M."/>
            <person name="Losada L."/>
        </authorList>
    </citation>
    <scope>NUCLEOTIDE SEQUENCE [LARGE SCALE GENOMIC DNA]</scope>
    <source>
        <strain evidence="2 3">00-P-2796</strain>
    </source>
</reference>
<sequence length="73" mass="8054">MTDGAIDPSILREAAAWLARAQDGPLDSRQQAAFEAWRARSAMHQRAWRRAERLAGQLESLRPGPGATDARGR</sequence>
<dbReference type="RefSeq" id="WP_033446442.1">
    <property type="nucleotide sequence ID" value="NZ_JGWH01000112.1"/>
</dbReference>
<dbReference type="Proteomes" id="UP000025756">
    <property type="component" value="Unassembled WGS sequence"/>
</dbReference>
<dbReference type="EMBL" id="JGWH01000112">
    <property type="protein sequence ID" value="KCV33978.1"/>
    <property type="molecule type" value="Genomic_DNA"/>
</dbReference>
<keyword evidence="3" id="KW-1185">Reference proteome</keyword>
<evidence type="ECO:0000313" key="3">
    <source>
        <dbReference type="Proteomes" id="UP000025756"/>
    </source>
</evidence>